<feature type="region of interest" description="Disordered" evidence="3">
    <location>
        <begin position="232"/>
        <end position="257"/>
    </location>
</feature>
<feature type="compositionally biased region" description="Acidic residues" evidence="3">
    <location>
        <begin position="239"/>
        <end position="257"/>
    </location>
</feature>
<dbReference type="PROSITE" id="PS51257">
    <property type="entry name" value="PROKAR_LIPOPROTEIN"/>
    <property type="match status" value="1"/>
</dbReference>
<organism evidence="5 6">
    <name type="scientific">Kordiimonas pumila</name>
    <dbReference type="NCBI Taxonomy" id="2161677"/>
    <lineage>
        <taxon>Bacteria</taxon>
        <taxon>Pseudomonadati</taxon>
        <taxon>Pseudomonadota</taxon>
        <taxon>Alphaproteobacteria</taxon>
        <taxon>Kordiimonadales</taxon>
        <taxon>Kordiimonadaceae</taxon>
        <taxon>Kordiimonas</taxon>
    </lineage>
</organism>
<dbReference type="Pfam" id="PF04333">
    <property type="entry name" value="MlaA"/>
    <property type="match status" value="1"/>
</dbReference>
<dbReference type="PRINTS" id="PR01805">
    <property type="entry name" value="VACJLIPOPROT"/>
</dbReference>
<evidence type="ECO:0000256" key="3">
    <source>
        <dbReference type="SAM" id="MobiDB-lite"/>
    </source>
</evidence>
<comment type="caution">
    <text evidence="5">The sequence shown here is derived from an EMBL/GenBank/DDBJ whole genome shotgun (WGS) entry which is preliminary data.</text>
</comment>
<keyword evidence="2 4" id="KW-0732">Signal</keyword>
<feature type="chain" id="PRO_5047420358" evidence="4">
    <location>
        <begin position="28"/>
        <end position="257"/>
    </location>
</feature>
<dbReference type="InterPro" id="IPR007428">
    <property type="entry name" value="MlaA"/>
</dbReference>
<sequence length="257" mass="28794">MKNTFITKTFILAACLLLGACASTRQQSDIQANDPLEPMNRATYAFNKAIDQNLYQPITDIYQAVLPETPRQGVSNAMRNLREPWVFINDILQLKFKRAGQTLSRFVINSTLGIGGLFKVSDDMGIKYHSEDFGQTLAVWGVGDGPYLIIPFVGPSSGRDFAGFTASFFGDPVTLVIADMDEKGLNLTRTGVDALDARSRLNRTIQDTYRDPDGYVLMRSAFRQNRRYEIYDGNAPNSEADDIFDELETDEQFGEQE</sequence>
<comment type="similarity">
    <text evidence="1">Belongs to the MlaA family.</text>
</comment>
<evidence type="ECO:0000313" key="5">
    <source>
        <dbReference type="EMBL" id="MFC3053150.1"/>
    </source>
</evidence>
<gene>
    <name evidence="5" type="ORF">ACFOKA_14640</name>
</gene>
<proteinExistence type="inferred from homology"/>
<reference evidence="6" key="1">
    <citation type="journal article" date="2019" name="Int. J. Syst. Evol. Microbiol.">
        <title>The Global Catalogue of Microorganisms (GCM) 10K type strain sequencing project: providing services to taxonomists for standard genome sequencing and annotation.</title>
        <authorList>
            <consortium name="The Broad Institute Genomics Platform"/>
            <consortium name="The Broad Institute Genome Sequencing Center for Infectious Disease"/>
            <person name="Wu L."/>
            <person name="Ma J."/>
        </authorList>
    </citation>
    <scope>NUCLEOTIDE SEQUENCE [LARGE SCALE GENOMIC DNA]</scope>
    <source>
        <strain evidence="6">KCTC 62164</strain>
    </source>
</reference>
<evidence type="ECO:0000256" key="2">
    <source>
        <dbReference type="ARBA" id="ARBA00022729"/>
    </source>
</evidence>
<accession>A0ABV7D8D3</accession>
<evidence type="ECO:0000256" key="4">
    <source>
        <dbReference type="SAM" id="SignalP"/>
    </source>
</evidence>
<dbReference type="PANTHER" id="PTHR30035:SF3">
    <property type="entry name" value="INTERMEMBRANE PHOSPHOLIPID TRANSPORT SYSTEM LIPOPROTEIN MLAA"/>
    <property type="match status" value="1"/>
</dbReference>
<evidence type="ECO:0000256" key="1">
    <source>
        <dbReference type="ARBA" id="ARBA00010634"/>
    </source>
</evidence>
<dbReference type="PANTHER" id="PTHR30035">
    <property type="entry name" value="LIPOPROTEIN VACJ-RELATED"/>
    <property type="match status" value="1"/>
</dbReference>
<keyword evidence="5" id="KW-0449">Lipoprotein</keyword>
<evidence type="ECO:0000313" key="6">
    <source>
        <dbReference type="Proteomes" id="UP001595444"/>
    </source>
</evidence>
<name>A0ABV7D8D3_9PROT</name>
<keyword evidence="6" id="KW-1185">Reference proteome</keyword>
<dbReference type="EMBL" id="JBHRSL010000010">
    <property type="protein sequence ID" value="MFC3053150.1"/>
    <property type="molecule type" value="Genomic_DNA"/>
</dbReference>
<feature type="signal peptide" evidence="4">
    <location>
        <begin position="1"/>
        <end position="27"/>
    </location>
</feature>
<dbReference type="Proteomes" id="UP001595444">
    <property type="component" value="Unassembled WGS sequence"/>
</dbReference>
<protein>
    <submittedName>
        <fullName evidence="5">VacJ family lipoprotein</fullName>
    </submittedName>
</protein>
<dbReference type="RefSeq" id="WP_194213038.1">
    <property type="nucleotide sequence ID" value="NZ_CP061205.1"/>
</dbReference>